<evidence type="ECO:0000313" key="5">
    <source>
        <dbReference type="EMBL" id="EAR62635.1"/>
    </source>
</evidence>
<dbReference type="GO" id="GO:0008770">
    <property type="term" value="F:[acyl-carrier-protein] phosphodiesterase activity"/>
    <property type="evidence" value="ECO:0007669"/>
    <property type="project" value="InterPro"/>
</dbReference>
<evidence type="ECO:0000256" key="4">
    <source>
        <dbReference type="ARBA" id="ARBA00023160"/>
    </source>
</evidence>
<evidence type="ECO:0000256" key="3">
    <source>
        <dbReference type="ARBA" id="ARBA00023098"/>
    </source>
</evidence>
<sequence>MNYLAHLFLAKADTESRVGNLLGDFSRGVDQTTLSPRVYAGLQNHRLVDRFTDHHPEVARLKGCISRQRRRFAGIMLDMAFDHYLIKHWQVFSARPFADCCKDYYGSLREGQVLMPERMQQVTARVAEHDWFSSYATLEGVGFALDRIAERIRFANNFAGAVDELKVLDEEIEASFLRFMPELIDEVRCRGPEVESAI</sequence>
<proteinExistence type="predicted"/>
<name>A0A7U8GTZ3_NEPCE</name>
<keyword evidence="3" id="KW-0443">Lipid metabolism</keyword>
<evidence type="ECO:0000313" key="6">
    <source>
        <dbReference type="Proteomes" id="UP000002171"/>
    </source>
</evidence>
<keyword evidence="1" id="KW-0444">Lipid biosynthesis</keyword>
<reference evidence="5 6" key="1">
    <citation type="submission" date="2006-02" db="EMBL/GenBank/DDBJ databases">
        <authorList>
            <person name="Pinhassi J."/>
            <person name="Pedros-Alio C."/>
            <person name="Ferriera S."/>
            <person name="Johnson J."/>
            <person name="Kravitz S."/>
            <person name="Halpern A."/>
            <person name="Remington K."/>
            <person name="Beeson K."/>
            <person name="Tran B."/>
            <person name="Rogers Y.-H."/>
            <person name="Friedman R."/>
            <person name="Venter J.C."/>
        </authorList>
    </citation>
    <scope>NUCLEOTIDE SEQUENCE [LARGE SCALE GENOMIC DNA]</scope>
    <source>
        <strain evidence="5 6">MED92</strain>
    </source>
</reference>
<protein>
    <recommendedName>
        <fullName evidence="7">ACP phosphodiesterase</fullName>
    </recommendedName>
</protein>
<comment type="caution">
    <text evidence="5">The sequence shown here is derived from an EMBL/GenBank/DDBJ whole genome shotgun (WGS) entry which is preliminary data.</text>
</comment>
<dbReference type="PIRSF" id="PIRSF011489">
    <property type="entry name" value="DUF479"/>
    <property type="match status" value="1"/>
</dbReference>
<dbReference type="PANTHER" id="PTHR38764:SF1">
    <property type="entry name" value="ACYL CARRIER PROTEIN PHOSPHODIESTERASE"/>
    <property type="match status" value="1"/>
</dbReference>
<evidence type="ECO:0000256" key="2">
    <source>
        <dbReference type="ARBA" id="ARBA00022801"/>
    </source>
</evidence>
<dbReference type="Pfam" id="PF04336">
    <property type="entry name" value="ACP_PD"/>
    <property type="match status" value="1"/>
</dbReference>
<dbReference type="GO" id="GO:0006633">
    <property type="term" value="P:fatty acid biosynthetic process"/>
    <property type="evidence" value="ECO:0007669"/>
    <property type="project" value="UniProtKB-KW"/>
</dbReference>
<dbReference type="PANTHER" id="PTHR38764">
    <property type="entry name" value="ACYL CARRIER PROTEIN PHOSPHODIESTERASE"/>
    <property type="match status" value="1"/>
</dbReference>
<keyword evidence="4" id="KW-0276">Fatty acid metabolism</keyword>
<organism evidence="5 6">
    <name type="scientific">Neptuniibacter caesariensis</name>
    <dbReference type="NCBI Taxonomy" id="207954"/>
    <lineage>
        <taxon>Bacteria</taxon>
        <taxon>Pseudomonadati</taxon>
        <taxon>Pseudomonadota</taxon>
        <taxon>Gammaproteobacteria</taxon>
        <taxon>Oceanospirillales</taxon>
        <taxon>Oceanospirillaceae</taxon>
        <taxon>Neptuniibacter</taxon>
    </lineage>
</organism>
<gene>
    <name evidence="5" type="ORF">MED92_05938</name>
</gene>
<dbReference type="InterPro" id="IPR007431">
    <property type="entry name" value="ACP_PD"/>
</dbReference>
<keyword evidence="6" id="KW-1185">Reference proteome</keyword>
<dbReference type="AlphaFoldDB" id="A0A7U8GTZ3"/>
<accession>A0A7U8GTZ3</accession>
<keyword evidence="2" id="KW-0378">Hydrolase</keyword>
<dbReference type="EMBL" id="AAOW01000002">
    <property type="protein sequence ID" value="EAR62635.1"/>
    <property type="molecule type" value="Genomic_DNA"/>
</dbReference>
<evidence type="ECO:0008006" key="7">
    <source>
        <dbReference type="Google" id="ProtNLM"/>
    </source>
</evidence>
<evidence type="ECO:0000256" key="1">
    <source>
        <dbReference type="ARBA" id="ARBA00022516"/>
    </source>
</evidence>
<dbReference type="RefSeq" id="WP_007021653.1">
    <property type="nucleotide sequence ID" value="NZ_CH724126.1"/>
</dbReference>
<dbReference type="Proteomes" id="UP000002171">
    <property type="component" value="Unassembled WGS sequence"/>
</dbReference>
<dbReference type="OrthoDB" id="8442777at2"/>
<keyword evidence="4" id="KW-0275">Fatty acid biosynthesis</keyword>